<dbReference type="InterPro" id="IPR002397">
    <property type="entry name" value="Cyt_P450_B"/>
</dbReference>
<feature type="region of interest" description="Disordered" evidence="3">
    <location>
        <begin position="137"/>
        <end position="160"/>
    </location>
</feature>
<dbReference type="InterPro" id="IPR001128">
    <property type="entry name" value="Cyt_P450"/>
</dbReference>
<gene>
    <name evidence="4" type="ORF">DR950_37190</name>
</gene>
<comment type="similarity">
    <text evidence="1 2">Belongs to the cytochrome P450 family.</text>
</comment>
<dbReference type="GO" id="GO:0020037">
    <property type="term" value="F:heme binding"/>
    <property type="evidence" value="ECO:0007669"/>
    <property type="project" value="InterPro"/>
</dbReference>
<dbReference type="PANTHER" id="PTHR46696:SF1">
    <property type="entry name" value="CYTOCHROME P450 YJIB-RELATED"/>
    <property type="match status" value="1"/>
</dbReference>
<name>A0A372ZJC7_9ACTN</name>
<sequence length="517" mass="55647">MPRARPRSSGGPGREVRRPGSRRPEETALCARSSESRLETGDRAVRIRHDPGPEDRTTTEEAAVTTAEPAETVDLRADHLIRDPFAAFADLRERAPLARATIPGVEPFWIAVRYQDVRTVLSDPRFVNDVNAVDGPVPDHLTADRPAADGPTPDGTATPVPVHRTEQVWRARGMPPECAQYLRAGVFAADGARHRRMRGLVHPAFTAGAVERLRPRIERLAEEYARALPDHADPDGVVDLVAHFAYPLPVTVICELLGIPESDRPQWRRWSSYLGRGAGPGLDEALRAMVAAARSLVELRRGEPADDLLSRLAAAEGDSLAPVETVSLILNLVVAGHETTATLIGNGTAALLAHPEQLELLRADPGRLPAAVDELMRWCGPTIGGVPRYATEDFTLAGTLVRRGEAVMPILAGANHDPRAYAEPDRLDICRASTPDRAGHHEAHLGFGHGTHRCLGAVLAHQEAVVAFETLLRTYPELALAVGPEAVERGPNPAAWHLAALPVRLGPQAPARAAAAG</sequence>
<evidence type="ECO:0000256" key="2">
    <source>
        <dbReference type="RuleBase" id="RU000461"/>
    </source>
</evidence>
<dbReference type="PANTHER" id="PTHR46696">
    <property type="entry name" value="P450, PUTATIVE (EUROFUNG)-RELATED"/>
    <property type="match status" value="1"/>
</dbReference>
<dbReference type="Pfam" id="PF00067">
    <property type="entry name" value="p450"/>
    <property type="match status" value="1"/>
</dbReference>
<evidence type="ECO:0000256" key="1">
    <source>
        <dbReference type="ARBA" id="ARBA00010617"/>
    </source>
</evidence>
<dbReference type="SUPFAM" id="SSF48264">
    <property type="entry name" value="Cytochrome P450"/>
    <property type="match status" value="1"/>
</dbReference>
<dbReference type="InterPro" id="IPR017972">
    <property type="entry name" value="Cyt_P450_CS"/>
</dbReference>
<keyword evidence="2" id="KW-0408">Iron</keyword>
<feature type="compositionally biased region" description="Basic and acidic residues" evidence="3">
    <location>
        <begin position="14"/>
        <end position="26"/>
    </location>
</feature>
<dbReference type="PROSITE" id="PS00086">
    <property type="entry name" value="CYTOCHROME_P450"/>
    <property type="match status" value="1"/>
</dbReference>
<organism evidence="4 5">
    <name type="scientific">Kitasatospora xanthocidica</name>
    <dbReference type="NCBI Taxonomy" id="83382"/>
    <lineage>
        <taxon>Bacteria</taxon>
        <taxon>Bacillati</taxon>
        <taxon>Actinomycetota</taxon>
        <taxon>Actinomycetes</taxon>
        <taxon>Kitasatosporales</taxon>
        <taxon>Streptomycetaceae</taxon>
        <taxon>Kitasatospora</taxon>
    </lineage>
</organism>
<dbReference type="CDD" id="cd11029">
    <property type="entry name" value="CYP107-like"/>
    <property type="match status" value="1"/>
</dbReference>
<dbReference type="EMBL" id="QVIG01000002">
    <property type="protein sequence ID" value="RGD55969.1"/>
    <property type="molecule type" value="Genomic_DNA"/>
</dbReference>
<keyword evidence="5" id="KW-1185">Reference proteome</keyword>
<dbReference type="PRINTS" id="PR00359">
    <property type="entry name" value="BP450"/>
</dbReference>
<evidence type="ECO:0000256" key="3">
    <source>
        <dbReference type="SAM" id="MobiDB-lite"/>
    </source>
</evidence>
<keyword evidence="2" id="KW-0349">Heme</keyword>
<dbReference type="Proteomes" id="UP000263377">
    <property type="component" value="Unassembled WGS sequence"/>
</dbReference>
<proteinExistence type="inferred from homology"/>
<accession>A0A372ZJC7</accession>
<evidence type="ECO:0000313" key="4">
    <source>
        <dbReference type="EMBL" id="RGD55969.1"/>
    </source>
</evidence>
<evidence type="ECO:0000313" key="5">
    <source>
        <dbReference type="Proteomes" id="UP000263377"/>
    </source>
</evidence>
<feature type="compositionally biased region" description="Basic and acidic residues" evidence="3">
    <location>
        <begin position="34"/>
        <end position="59"/>
    </location>
</feature>
<dbReference type="GO" id="GO:0004497">
    <property type="term" value="F:monooxygenase activity"/>
    <property type="evidence" value="ECO:0007669"/>
    <property type="project" value="UniProtKB-KW"/>
</dbReference>
<dbReference type="GO" id="GO:0016705">
    <property type="term" value="F:oxidoreductase activity, acting on paired donors, with incorporation or reduction of molecular oxygen"/>
    <property type="evidence" value="ECO:0007669"/>
    <property type="project" value="InterPro"/>
</dbReference>
<protein>
    <submittedName>
        <fullName evidence="4">Cytochrome P450</fullName>
    </submittedName>
</protein>
<dbReference type="GO" id="GO:0005506">
    <property type="term" value="F:iron ion binding"/>
    <property type="evidence" value="ECO:0007669"/>
    <property type="project" value="InterPro"/>
</dbReference>
<keyword evidence="2" id="KW-0503">Monooxygenase</keyword>
<feature type="region of interest" description="Disordered" evidence="3">
    <location>
        <begin position="1"/>
        <end position="66"/>
    </location>
</feature>
<dbReference type="InterPro" id="IPR036396">
    <property type="entry name" value="Cyt_P450_sf"/>
</dbReference>
<comment type="caution">
    <text evidence="4">The sequence shown here is derived from an EMBL/GenBank/DDBJ whole genome shotgun (WGS) entry which is preliminary data.</text>
</comment>
<keyword evidence="2" id="KW-0479">Metal-binding</keyword>
<dbReference type="Gene3D" id="1.10.630.10">
    <property type="entry name" value="Cytochrome P450"/>
    <property type="match status" value="1"/>
</dbReference>
<keyword evidence="2" id="KW-0560">Oxidoreductase</keyword>
<reference evidence="4 5" key="1">
    <citation type="submission" date="2018-08" db="EMBL/GenBank/DDBJ databases">
        <title>Diversity &amp; Physiological Properties of Lignin-Decomposing Actinobacteria from Soil.</title>
        <authorList>
            <person name="Roh S.G."/>
            <person name="Kim S.B."/>
        </authorList>
    </citation>
    <scope>NUCLEOTIDE SEQUENCE [LARGE SCALE GENOMIC DNA]</scope>
    <source>
        <strain evidence="4 5">MMS17-GH009</strain>
    </source>
</reference>
<dbReference type="AlphaFoldDB" id="A0A372ZJC7"/>